<dbReference type="OrthoDB" id="3786627at2759"/>
<dbReference type="Proteomes" id="UP000799777">
    <property type="component" value="Unassembled WGS sequence"/>
</dbReference>
<sequence>TMAPKSLLRHIFRHGPRRSLTSSPHDSACQSIKPPSLLKQVLSEADLPDSPLAYKSRPDSQQSSVLEDIAEESNSDADTEVPIKRDNSLIAETLAALDLDISTFTTRDLILSTVDEARLAVHMHLDTISSTLALLDSLEGFSATIAVLKEKMVEKTRVCEGKLGTLDHVEWAVGQMQFGAEEQEVES</sequence>
<keyword evidence="3" id="KW-1185">Reference proteome</keyword>
<evidence type="ECO:0000256" key="1">
    <source>
        <dbReference type="SAM" id="MobiDB-lite"/>
    </source>
</evidence>
<organism evidence="2 3">
    <name type="scientific">Setomelanomma holmii</name>
    <dbReference type="NCBI Taxonomy" id="210430"/>
    <lineage>
        <taxon>Eukaryota</taxon>
        <taxon>Fungi</taxon>
        <taxon>Dikarya</taxon>
        <taxon>Ascomycota</taxon>
        <taxon>Pezizomycotina</taxon>
        <taxon>Dothideomycetes</taxon>
        <taxon>Pleosporomycetidae</taxon>
        <taxon>Pleosporales</taxon>
        <taxon>Pleosporineae</taxon>
        <taxon>Phaeosphaeriaceae</taxon>
        <taxon>Setomelanomma</taxon>
    </lineage>
</organism>
<feature type="non-terminal residue" evidence="2">
    <location>
        <position position="1"/>
    </location>
</feature>
<gene>
    <name evidence="2" type="ORF">EK21DRAFT_79988</name>
</gene>
<evidence type="ECO:0000313" key="3">
    <source>
        <dbReference type="Proteomes" id="UP000799777"/>
    </source>
</evidence>
<reference evidence="2" key="1">
    <citation type="journal article" date="2020" name="Stud. Mycol.">
        <title>101 Dothideomycetes genomes: a test case for predicting lifestyles and emergence of pathogens.</title>
        <authorList>
            <person name="Haridas S."/>
            <person name="Albert R."/>
            <person name="Binder M."/>
            <person name="Bloem J."/>
            <person name="Labutti K."/>
            <person name="Salamov A."/>
            <person name="Andreopoulos B."/>
            <person name="Baker S."/>
            <person name="Barry K."/>
            <person name="Bills G."/>
            <person name="Bluhm B."/>
            <person name="Cannon C."/>
            <person name="Castanera R."/>
            <person name="Culley D."/>
            <person name="Daum C."/>
            <person name="Ezra D."/>
            <person name="Gonzalez J."/>
            <person name="Henrissat B."/>
            <person name="Kuo A."/>
            <person name="Liang C."/>
            <person name="Lipzen A."/>
            <person name="Lutzoni F."/>
            <person name="Magnuson J."/>
            <person name="Mondo S."/>
            <person name="Nolan M."/>
            <person name="Ohm R."/>
            <person name="Pangilinan J."/>
            <person name="Park H.-J."/>
            <person name="Ramirez L."/>
            <person name="Alfaro M."/>
            <person name="Sun H."/>
            <person name="Tritt A."/>
            <person name="Yoshinaga Y."/>
            <person name="Zwiers L.-H."/>
            <person name="Turgeon B."/>
            <person name="Goodwin S."/>
            <person name="Spatafora J."/>
            <person name="Crous P."/>
            <person name="Grigoriev I."/>
        </authorList>
    </citation>
    <scope>NUCLEOTIDE SEQUENCE</scope>
    <source>
        <strain evidence="2">CBS 110217</strain>
    </source>
</reference>
<dbReference type="EMBL" id="ML978320">
    <property type="protein sequence ID" value="KAF2023860.1"/>
    <property type="molecule type" value="Genomic_DNA"/>
</dbReference>
<dbReference type="AlphaFoldDB" id="A0A9P4GXM3"/>
<accession>A0A9P4GXM3</accession>
<protein>
    <submittedName>
        <fullName evidence="2">Uncharacterized protein</fullName>
    </submittedName>
</protein>
<comment type="caution">
    <text evidence="2">The sequence shown here is derived from an EMBL/GenBank/DDBJ whole genome shotgun (WGS) entry which is preliminary data.</text>
</comment>
<name>A0A9P4GXM3_9PLEO</name>
<feature type="compositionally biased region" description="Acidic residues" evidence="1">
    <location>
        <begin position="68"/>
        <end position="79"/>
    </location>
</feature>
<evidence type="ECO:0000313" key="2">
    <source>
        <dbReference type="EMBL" id="KAF2023860.1"/>
    </source>
</evidence>
<proteinExistence type="predicted"/>
<feature type="region of interest" description="Disordered" evidence="1">
    <location>
        <begin position="49"/>
        <end position="79"/>
    </location>
</feature>